<protein>
    <recommendedName>
        <fullName evidence="7">SUN domain-containing protein</fullName>
    </recommendedName>
</protein>
<gene>
    <name evidence="8" type="ORF">H310_00618</name>
</gene>
<dbReference type="InterPro" id="IPR012919">
    <property type="entry name" value="SUN_dom"/>
</dbReference>
<evidence type="ECO:0000313" key="8">
    <source>
        <dbReference type="EMBL" id="ETW10269.1"/>
    </source>
</evidence>
<feature type="compositionally biased region" description="Low complexity" evidence="5">
    <location>
        <begin position="44"/>
        <end position="61"/>
    </location>
</feature>
<feature type="compositionally biased region" description="Polar residues" evidence="5">
    <location>
        <begin position="1"/>
        <end position="16"/>
    </location>
</feature>
<dbReference type="PANTHER" id="PTHR12911">
    <property type="entry name" value="SAD1/UNC-84-LIKE PROTEIN-RELATED"/>
    <property type="match status" value="1"/>
</dbReference>
<dbReference type="RefSeq" id="XP_008861680.1">
    <property type="nucleotide sequence ID" value="XM_008863458.1"/>
</dbReference>
<dbReference type="InterPro" id="IPR045119">
    <property type="entry name" value="SUN1-5"/>
</dbReference>
<dbReference type="OrthoDB" id="342281at2759"/>
<dbReference type="PROSITE" id="PS51469">
    <property type="entry name" value="SUN"/>
    <property type="match status" value="1"/>
</dbReference>
<comment type="subcellular location">
    <subcellularLocation>
        <location evidence="1">Membrane</location>
    </subcellularLocation>
</comment>
<evidence type="ECO:0000256" key="3">
    <source>
        <dbReference type="ARBA" id="ARBA00022989"/>
    </source>
</evidence>
<dbReference type="GO" id="GO:0005635">
    <property type="term" value="C:nuclear envelope"/>
    <property type="evidence" value="ECO:0007669"/>
    <property type="project" value="TreeGrafter"/>
</dbReference>
<dbReference type="AlphaFoldDB" id="A0A024UV85"/>
<dbReference type="Pfam" id="PF07738">
    <property type="entry name" value="Sad1_UNC"/>
    <property type="match status" value="1"/>
</dbReference>
<dbReference type="STRING" id="157072.A0A024UV85"/>
<name>A0A024UV85_9STRA</name>
<organism evidence="8">
    <name type="scientific">Aphanomyces invadans</name>
    <dbReference type="NCBI Taxonomy" id="157072"/>
    <lineage>
        <taxon>Eukaryota</taxon>
        <taxon>Sar</taxon>
        <taxon>Stramenopiles</taxon>
        <taxon>Oomycota</taxon>
        <taxon>Saprolegniomycetes</taxon>
        <taxon>Saprolegniales</taxon>
        <taxon>Verrucalvaceae</taxon>
        <taxon>Aphanomyces</taxon>
    </lineage>
</organism>
<keyword evidence="4 6" id="KW-0472">Membrane</keyword>
<dbReference type="PANTHER" id="PTHR12911:SF8">
    <property type="entry name" value="KLAROID PROTEIN-RELATED"/>
    <property type="match status" value="1"/>
</dbReference>
<keyword evidence="3 6" id="KW-1133">Transmembrane helix</keyword>
<dbReference type="GeneID" id="20077668"/>
<feature type="region of interest" description="Disordered" evidence="5">
    <location>
        <begin position="1"/>
        <end position="61"/>
    </location>
</feature>
<dbReference type="VEuPathDB" id="FungiDB:H310_00618"/>
<dbReference type="EMBL" id="KI913952">
    <property type="protein sequence ID" value="ETW10269.1"/>
    <property type="molecule type" value="Genomic_DNA"/>
</dbReference>
<reference evidence="8" key="1">
    <citation type="submission" date="2013-12" db="EMBL/GenBank/DDBJ databases">
        <title>The Genome Sequence of Aphanomyces invadans NJM9701.</title>
        <authorList>
            <consortium name="The Broad Institute Genomics Platform"/>
            <person name="Russ C."/>
            <person name="Tyler B."/>
            <person name="van West P."/>
            <person name="Dieguez-Uribeondo J."/>
            <person name="Young S.K."/>
            <person name="Zeng Q."/>
            <person name="Gargeya S."/>
            <person name="Fitzgerald M."/>
            <person name="Abouelleil A."/>
            <person name="Alvarado L."/>
            <person name="Chapman S.B."/>
            <person name="Gainer-Dewar J."/>
            <person name="Goldberg J."/>
            <person name="Griggs A."/>
            <person name="Gujja S."/>
            <person name="Hansen M."/>
            <person name="Howarth C."/>
            <person name="Imamovic A."/>
            <person name="Ireland A."/>
            <person name="Larimer J."/>
            <person name="McCowan C."/>
            <person name="Murphy C."/>
            <person name="Pearson M."/>
            <person name="Poon T.W."/>
            <person name="Priest M."/>
            <person name="Roberts A."/>
            <person name="Saif S."/>
            <person name="Shea T."/>
            <person name="Sykes S."/>
            <person name="Wortman J."/>
            <person name="Nusbaum C."/>
            <person name="Birren B."/>
        </authorList>
    </citation>
    <scope>NUCLEOTIDE SEQUENCE [LARGE SCALE GENOMIC DNA]</scope>
    <source>
        <strain evidence="8">NJM9701</strain>
    </source>
</reference>
<feature type="transmembrane region" description="Helical" evidence="6">
    <location>
        <begin position="110"/>
        <end position="129"/>
    </location>
</feature>
<evidence type="ECO:0000259" key="7">
    <source>
        <dbReference type="PROSITE" id="PS51469"/>
    </source>
</evidence>
<dbReference type="GO" id="GO:0043495">
    <property type="term" value="F:protein-membrane adaptor activity"/>
    <property type="evidence" value="ECO:0007669"/>
    <property type="project" value="TreeGrafter"/>
</dbReference>
<proteinExistence type="predicted"/>
<sequence>MTSRQSYELRSRSGTPFATPPPKSGRWEDQTLQESKENSDEEPFTTQGTNESSTTTFTNDSTVFRESEYTEEYDEDSDDDQVQFIKHNKPRFGKRVHVIATTSLRMLLELINLMWFLLPFVCLVVALVLPRHLIEAIQATPVSLTSPGHNHLNSMSSVQTHMDAMIKEIGHLKKFQEEHEVRMEEIMFLYEQMTKQVDTLADTARTPSSVVGDEAVLNHVSEMIQTALKKAIRDVKTEYKAALQPVEASLRLVTTQATLIENELKTHKDRLTDVEDLVEGSKTQLLETIYDANNPELLERQIESIVATKIGQVQDQVTRVISEESTRHVKVLKAELHNATQAGLDRLIDQKVAHHLTQHILSDGTTGGVAVQPQGRVDYASFAAGARVVRHKSDLTGPKFLTSVVQNLFSPSMFTSKSYNAFPLCSLAGNSCQNAKPEAAISSNVDVGQCWGLASNAGKLTVKLAHPVIPDTVALYHIDPSIAPDFSSAPRDCQVLVRLRPGSEVRQVDLGSFSYQKDGGSRQEFRLNSQGTPVHGVTLRVLSNYGNEKYTCLYRFSVHGERPTA</sequence>
<keyword evidence="2 6" id="KW-0812">Transmembrane</keyword>
<evidence type="ECO:0000256" key="4">
    <source>
        <dbReference type="ARBA" id="ARBA00023136"/>
    </source>
</evidence>
<evidence type="ECO:0000256" key="6">
    <source>
        <dbReference type="SAM" id="Phobius"/>
    </source>
</evidence>
<feature type="compositionally biased region" description="Basic and acidic residues" evidence="5">
    <location>
        <begin position="25"/>
        <end position="38"/>
    </location>
</feature>
<evidence type="ECO:0000256" key="5">
    <source>
        <dbReference type="SAM" id="MobiDB-lite"/>
    </source>
</evidence>
<evidence type="ECO:0000256" key="2">
    <source>
        <dbReference type="ARBA" id="ARBA00022692"/>
    </source>
</evidence>
<evidence type="ECO:0000256" key="1">
    <source>
        <dbReference type="ARBA" id="ARBA00004370"/>
    </source>
</evidence>
<dbReference type="GO" id="GO:0016020">
    <property type="term" value="C:membrane"/>
    <property type="evidence" value="ECO:0007669"/>
    <property type="project" value="UniProtKB-SubCell"/>
</dbReference>
<feature type="domain" description="SUN" evidence="7">
    <location>
        <begin position="385"/>
        <end position="563"/>
    </location>
</feature>
<accession>A0A024UV85</accession>
<dbReference type="Gene3D" id="2.60.120.260">
    <property type="entry name" value="Galactose-binding domain-like"/>
    <property type="match status" value="1"/>
</dbReference>